<dbReference type="Proteomes" id="UP000260457">
    <property type="component" value="Chromosome"/>
</dbReference>
<protein>
    <recommendedName>
        <fullName evidence="5">HicA family toxin-antitoxin system</fullName>
    </recommendedName>
</protein>
<dbReference type="Proteomes" id="UP000220106">
    <property type="component" value="Unassembled WGS sequence"/>
</dbReference>
<reference evidence="1 4" key="2">
    <citation type="submission" date="2018-07" db="EMBL/GenBank/DDBJ databases">
        <title>The molecular basis for the intramolecular migration of carboxyl group in the catabolism of para-hydroxybenzoate via gentisate.</title>
        <authorList>
            <person name="Zhao H."/>
            <person name="Xu Y."/>
            <person name="Lin S."/>
            <person name="Spain J.C."/>
            <person name="Zhou N.-Y."/>
        </authorList>
    </citation>
    <scope>NUCLEOTIDE SEQUENCE [LARGE SCALE GENOMIC DNA]</scope>
    <source>
        <strain evidence="1 4">PHB-7a</strain>
    </source>
</reference>
<evidence type="ECO:0008006" key="5">
    <source>
        <dbReference type="Google" id="ProtNLM"/>
    </source>
</evidence>
<proteinExistence type="predicted"/>
<gene>
    <name evidence="2" type="ORF">CN689_20360</name>
    <name evidence="1" type="ORF">DTO10_10810</name>
</gene>
<evidence type="ECO:0000313" key="1">
    <source>
        <dbReference type="EMBL" id="AXN38861.1"/>
    </source>
</evidence>
<accession>A0AAX0RXS0</accession>
<dbReference type="AlphaFoldDB" id="A0AAX0RXS0"/>
<name>A0AAX0RXS0_9BACI</name>
<organism evidence="2 3">
    <name type="scientific">Peribacillus butanolivorans</name>
    <dbReference type="NCBI Taxonomy" id="421767"/>
    <lineage>
        <taxon>Bacteria</taxon>
        <taxon>Bacillati</taxon>
        <taxon>Bacillota</taxon>
        <taxon>Bacilli</taxon>
        <taxon>Bacillales</taxon>
        <taxon>Bacillaceae</taxon>
        <taxon>Peribacillus</taxon>
    </lineage>
</organism>
<dbReference type="EMBL" id="NUEQ01000034">
    <property type="protein sequence ID" value="PEJ30136.1"/>
    <property type="molecule type" value="Genomic_DNA"/>
</dbReference>
<dbReference type="KEGG" id="pbut:DTO10_10810"/>
<evidence type="ECO:0000313" key="3">
    <source>
        <dbReference type="Proteomes" id="UP000220106"/>
    </source>
</evidence>
<dbReference type="RefSeq" id="WP_098177138.1">
    <property type="nucleotide sequence ID" value="NZ_CP030926.1"/>
</dbReference>
<keyword evidence="4" id="KW-1185">Reference proteome</keyword>
<evidence type="ECO:0000313" key="4">
    <source>
        <dbReference type="Proteomes" id="UP000260457"/>
    </source>
</evidence>
<sequence length="159" mass="18952">MPEDKNAKPELEDFEVEKVFENRVHERHAFTFKVQGEEFKGHFHEDEIHWLHPHPKQMIGGSKVDIIETTIHSLMRHYGISKEIKDLELKPAFEDRVHERRQFSLQVQGEEFKGFVHEGEIQWFHPQPKQKLEEDLVEAIESEIHEKVAEHENNSKEND</sequence>
<evidence type="ECO:0000313" key="2">
    <source>
        <dbReference type="EMBL" id="PEJ30136.1"/>
    </source>
</evidence>
<dbReference type="GeneID" id="95398715"/>
<reference evidence="2 3" key="1">
    <citation type="submission" date="2017-09" db="EMBL/GenBank/DDBJ databases">
        <title>Large-scale bioinformatics analysis of Bacillus genomes uncovers conserved roles of natural products in bacterial physiology.</title>
        <authorList>
            <consortium name="Agbiome Team Llc"/>
            <person name="Bleich R.M."/>
            <person name="Kirk G.J."/>
            <person name="Santa Maria K.C."/>
            <person name="Allen S.E."/>
            <person name="Farag S."/>
            <person name="Shank E.A."/>
            <person name="Bowers A."/>
        </authorList>
    </citation>
    <scope>NUCLEOTIDE SEQUENCE [LARGE SCALE GENOMIC DNA]</scope>
    <source>
        <strain evidence="2 3">AFS003229</strain>
    </source>
</reference>
<dbReference type="EMBL" id="CP030926">
    <property type="protein sequence ID" value="AXN38861.1"/>
    <property type="molecule type" value="Genomic_DNA"/>
</dbReference>